<name>A0A1G6WZS1_9SPHI</name>
<organism evidence="1 2">
    <name type="scientific">Pedobacter soli</name>
    <dbReference type="NCBI Taxonomy" id="390242"/>
    <lineage>
        <taxon>Bacteria</taxon>
        <taxon>Pseudomonadati</taxon>
        <taxon>Bacteroidota</taxon>
        <taxon>Sphingobacteriia</taxon>
        <taxon>Sphingobacteriales</taxon>
        <taxon>Sphingobacteriaceae</taxon>
        <taxon>Pedobacter</taxon>
    </lineage>
</organism>
<dbReference type="Proteomes" id="UP000199455">
    <property type="component" value="Unassembled WGS sequence"/>
</dbReference>
<accession>A0A1G6WZS1</accession>
<proteinExistence type="predicted"/>
<reference evidence="2" key="1">
    <citation type="submission" date="2016-10" db="EMBL/GenBank/DDBJ databases">
        <authorList>
            <person name="Varghese N."/>
            <person name="Submissions S."/>
        </authorList>
    </citation>
    <scope>NUCLEOTIDE SEQUENCE [LARGE SCALE GENOMIC DNA]</scope>
    <source>
        <strain evidence="2">DSM 18609</strain>
    </source>
</reference>
<evidence type="ECO:0000313" key="1">
    <source>
        <dbReference type="EMBL" id="SDD71341.1"/>
    </source>
</evidence>
<dbReference type="AlphaFoldDB" id="A0A1G6WZS1"/>
<dbReference type="STRING" id="390242.SAMN04488024_107180"/>
<dbReference type="EMBL" id="FMZH01000007">
    <property type="protein sequence ID" value="SDD71341.1"/>
    <property type="molecule type" value="Genomic_DNA"/>
</dbReference>
<evidence type="ECO:0000313" key="2">
    <source>
        <dbReference type="Proteomes" id="UP000199455"/>
    </source>
</evidence>
<sequence length="143" mass="15107">MLNFMEKYSGMLALVSDSAQHGKMKLGVISGLNPAGTLVSVSFGDLSLSSFPSDQVLIMKDKNALYGQLLSSSKELEMQDFKLLLSVNMLQEKTGLSAQLQAMELLKSSPSAAQFATVSLSVQLGLSSQITSSGGLSAERGGR</sequence>
<keyword evidence="2" id="KW-1185">Reference proteome</keyword>
<gene>
    <name evidence="1" type="ORF">SAMN04488024_107180</name>
</gene>
<protein>
    <submittedName>
        <fullName evidence="1">Uncharacterized protein</fullName>
    </submittedName>
</protein>